<dbReference type="Gene3D" id="2.40.128.110">
    <property type="entry name" value="Lipid/polyisoprenoid-binding, YceI-like"/>
    <property type="match status" value="1"/>
</dbReference>
<evidence type="ECO:0000313" key="4">
    <source>
        <dbReference type="Proteomes" id="UP000247569"/>
    </source>
</evidence>
<name>A0A318KD76_9NOCA</name>
<dbReference type="InterPro" id="IPR007372">
    <property type="entry name" value="Lipid/polyisoprenoid-bd_YceI"/>
</dbReference>
<dbReference type="SUPFAM" id="SSF101874">
    <property type="entry name" value="YceI-like"/>
    <property type="match status" value="1"/>
</dbReference>
<dbReference type="SMART" id="SM00867">
    <property type="entry name" value="YceI"/>
    <property type="match status" value="1"/>
</dbReference>
<dbReference type="AlphaFoldDB" id="A0A318KD76"/>
<reference evidence="3 4" key="1">
    <citation type="submission" date="2018-05" db="EMBL/GenBank/DDBJ databases">
        <title>Genomic Encyclopedia of Type Strains, Phase IV (KMG-IV): sequencing the most valuable type-strain genomes for metagenomic binning, comparative biology and taxonomic classification.</title>
        <authorList>
            <person name="Goeker M."/>
        </authorList>
    </citation>
    <scope>NUCLEOTIDE SEQUENCE [LARGE SCALE GENOMIC DNA]</scope>
    <source>
        <strain evidence="3 4">DSM 44704</strain>
    </source>
</reference>
<comment type="similarity">
    <text evidence="1">Belongs to the UPF0312 family.</text>
</comment>
<keyword evidence="4" id="KW-1185">Reference proteome</keyword>
<dbReference type="Pfam" id="PF04264">
    <property type="entry name" value="YceI"/>
    <property type="match status" value="1"/>
</dbReference>
<comment type="caution">
    <text evidence="3">The sequence shown here is derived from an EMBL/GenBank/DDBJ whole genome shotgun (WGS) entry which is preliminary data.</text>
</comment>
<dbReference type="RefSeq" id="WP_040738236.1">
    <property type="nucleotide sequence ID" value="NZ_QJKF01000002.1"/>
</dbReference>
<proteinExistence type="inferred from homology"/>
<organism evidence="3 4">
    <name type="scientific">Nocardia tenerifensis</name>
    <dbReference type="NCBI Taxonomy" id="228006"/>
    <lineage>
        <taxon>Bacteria</taxon>
        <taxon>Bacillati</taxon>
        <taxon>Actinomycetota</taxon>
        <taxon>Actinomycetes</taxon>
        <taxon>Mycobacteriales</taxon>
        <taxon>Nocardiaceae</taxon>
        <taxon>Nocardia</taxon>
    </lineage>
</organism>
<dbReference type="InterPro" id="IPR036761">
    <property type="entry name" value="TTHA0802/YceI-like_sf"/>
</dbReference>
<gene>
    <name evidence="3" type="ORF">DFR70_102715</name>
</gene>
<evidence type="ECO:0000313" key="3">
    <source>
        <dbReference type="EMBL" id="PXX69029.1"/>
    </source>
</evidence>
<sequence length="183" mass="19604">MTSSSESTTTAQSLKPGAWTLDTAHSQVAFTIRHLGISKVRGGFNRFETEFVVDESGAATLGATIYLDSFDTGNADRDAHIRTADFLDVEKRPTLTFRATGPVQIAENFEVEGEATLGDVTKPVTLDVEWGGVQDFGPTGDRHAGFSATGTIKRTDFGVGGPLPGMLSDKVNIELDIQLIEPK</sequence>
<protein>
    <submittedName>
        <fullName evidence="3">Polyisoprenoid-binding protein YceI</fullName>
    </submittedName>
</protein>
<feature type="domain" description="Lipid/polyisoprenoid-binding YceI-like" evidence="2">
    <location>
        <begin position="18"/>
        <end position="180"/>
    </location>
</feature>
<evidence type="ECO:0000259" key="2">
    <source>
        <dbReference type="SMART" id="SM00867"/>
    </source>
</evidence>
<accession>A0A318KD76</accession>
<dbReference type="Proteomes" id="UP000247569">
    <property type="component" value="Unassembled WGS sequence"/>
</dbReference>
<dbReference type="PANTHER" id="PTHR34406:SF1">
    <property type="entry name" value="PROTEIN YCEI"/>
    <property type="match status" value="1"/>
</dbReference>
<dbReference type="PANTHER" id="PTHR34406">
    <property type="entry name" value="PROTEIN YCEI"/>
    <property type="match status" value="1"/>
</dbReference>
<evidence type="ECO:0000256" key="1">
    <source>
        <dbReference type="ARBA" id="ARBA00008812"/>
    </source>
</evidence>
<dbReference type="EMBL" id="QJKF01000002">
    <property type="protein sequence ID" value="PXX69029.1"/>
    <property type="molecule type" value="Genomic_DNA"/>
</dbReference>
<dbReference type="OrthoDB" id="9811006at2"/>